<organism evidence="2 3">
    <name type="scientific">Pleurodeles waltl</name>
    <name type="common">Iberian ribbed newt</name>
    <dbReference type="NCBI Taxonomy" id="8319"/>
    <lineage>
        <taxon>Eukaryota</taxon>
        <taxon>Metazoa</taxon>
        <taxon>Chordata</taxon>
        <taxon>Craniata</taxon>
        <taxon>Vertebrata</taxon>
        <taxon>Euteleostomi</taxon>
        <taxon>Amphibia</taxon>
        <taxon>Batrachia</taxon>
        <taxon>Caudata</taxon>
        <taxon>Salamandroidea</taxon>
        <taxon>Salamandridae</taxon>
        <taxon>Pleurodelinae</taxon>
        <taxon>Pleurodeles</taxon>
    </lineage>
</organism>
<feature type="region of interest" description="Disordered" evidence="1">
    <location>
        <begin position="1"/>
        <end position="20"/>
    </location>
</feature>
<accession>A0AAV7QRD9</accession>
<reference evidence="2" key="1">
    <citation type="journal article" date="2022" name="bioRxiv">
        <title>Sequencing and chromosome-scale assembly of the giantPleurodeles waltlgenome.</title>
        <authorList>
            <person name="Brown T."/>
            <person name="Elewa A."/>
            <person name="Iarovenko S."/>
            <person name="Subramanian E."/>
            <person name="Araus A.J."/>
            <person name="Petzold A."/>
            <person name="Susuki M."/>
            <person name="Suzuki K.-i.T."/>
            <person name="Hayashi T."/>
            <person name="Toyoda A."/>
            <person name="Oliveira C."/>
            <person name="Osipova E."/>
            <person name="Leigh N.D."/>
            <person name="Simon A."/>
            <person name="Yun M.H."/>
        </authorList>
    </citation>
    <scope>NUCLEOTIDE SEQUENCE</scope>
    <source>
        <strain evidence="2">20211129_DDA</strain>
        <tissue evidence="2">Liver</tissue>
    </source>
</reference>
<evidence type="ECO:0000256" key="1">
    <source>
        <dbReference type="SAM" id="MobiDB-lite"/>
    </source>
</evidence>
<comment type="caution">
    <text evidence="2">The sequence shown here is derived from an EMBL/GenBank/DDBJ whole genome shotgun (WGS) entry which is preliminary data.</text>
</comment>
<gene>
    <name evidence="2" type="ORF">NDU88_007355</name>
</gene>
<dbReference type="AlphaFoldDB" id="A0AAV7QRD9"/>
<keyword evidence="3" id="KW-1185">Reference proteome</keyword>
<feature type="compositionally biased region" description="Polar residues" evidence="1">
    <location>
        <begin position="57"/>
        <end position="66"/>
    </location>
</feature>
<dbReference type="Proteomes" id="UP001066276">
    <property type="component" value="Chromosome 6"/>
</dbReference>
<proteinExistence type="predicted"/>
<evidence type="ECO:0000313" key="3">
    <source>
        <dbReference type="Proteomes" id="UP001066276"/>
    </source>
</evidence>
<evidence type="ECO:0000313" key="2">
    <source>
        <dbReference type="EMBL" id="KAJ1141018.1"/>
    </source>
</evidence>
<dbReference type="EMBL" id="JANPWB010000010">
    <property type="protein sequence ID" value="KAJ1141018.1"/>
    <property type="molecule type" value="Genomic_DNA"/>
</dbReference>
<feature type="compositionally biased region" description="Polar residues" evidence="1">
    <location>
        <begin position="1"/>
        <end position="14"/>
    </location>
</feature>
<feature type="region of interest" description="Disordered" evidence="1">
    <location>
        <begin position="26"/>
        <end position="89"/>
    </location>
</feature>
<sequence>MNSLEIKSGSTLEKSQLHEESQCSHLLENLKKTDSGRGSTYLKEARQRENKDLARETTPSPNTTRVGPNHRTTRSSLEPSKSCAIEIYA</sequence>
<name>A0AAV7QRD9_PLEWA</name>
<feature type="compositionally biased region" description="Basic and acidic residues" evidence="1">
    <location>
        <begin position="26"/>
        <end position="35"/>
    </location>
</feature>
<protein>
    <submittedName>
        <fullName evidence="2">Uncharacterized protein</fullName>
    </submittedName>
</protein>
<feature type="compositionally biased region" description="Basic and acidic residues" evidence="1">
    <location>
        <begin position="43"/>
        <end position="55"/>
    </location>
</feature>